<accession>F2JML0</accession>
<name>F2JML0_CELLD</name>
<dbReference type="Proteomes" id="UP000008467">
    <property type="component" value="Chromosome"/>
</dbReference>
<keyword evidence="3" id="KW-0378">Hydrolase</keyword>
<dbReference type="Pfam" id="PF08239">
    <property type="entry name" value="SH3_3"/>
    <property type="match status" value="1"/>
</dbReference>
<evidence type="ECO:0000256" key="3">
    <source>
        <dbReference type="ARBA" id="ARBA00022801"/>
    </source>
</evidence>
<protein>
    <submittedName>
        <fullName evidence="7">NLP/P60 protein</fullName>
    </submittedName>
</protein>
<dbReference type="RefSeq" id="WP_013657941.1">
    <property type="nucleotide sequence ID" value="NC_015275.1"/>
</dbReference>
<dbReference type="SUPFAM" id="SSF54001">
    <property type="entry name" value="Cysteine proteinases"/>
    <property type="match status" value="1"/>
</dbReference>
<dbReference type="PANTHER" id="PTHR47053:SF1">
    <property type="entry name" value="MUREIN DD-ENDOPEPTIDASE MEPH-RELATED"/>
    <property type="match status" value="1"/>
</dbReference>
<dbReference type="PROSITE" id="PS51935">
    <property type="entry name" value="NLPC_P60"/>
    <property type="match status" value="1"/>
</dbReference>
<organism evidence="7 8">
    <name type="scientific">Cellulosilyticum lentocellum (strain ATCC 49066 / DSM 5427 / NCIMB 11756 / RHM5)</name>
    <name type="common">Clostridium lentocellum</name>
    <dbReference type="NCBI Taxonomy" id="642492"/>
    <lineage>
        <taxon>Bacteria</taxon>
        <taxon>Bacillati</taxon>
        <taxon>Bacillota</taxon>
        <taxon>Clostridia</taxon>
        <taxon>Lachnospirales</taxon>
        <taxon>Cellulosilyticaceae</taxon>
        <taxon>Cellulosilyticum</taxon>
    </lineage>
</organism>
<keyword evidence="8" id="KW-1185">Reference proteome</keyword>
<dbReference type="PANTHER" id="PTHR47053">
    <property type="entry name" value="MUREIN DD-ENDOPEPTIDASE MEPH-RELATED"/>
    <property type="match status" value="1"/>
</dbReference>
<dbReference type="InterPro" id="IPR000064">
    <property type="entry name" value="NLP_P60_dom"/>
</dbReference>
<dbReference type="GO" id="GO:0008234">
    <property type="term" value="F:cysteine-type peptidase activity"/>
    <property type="evidence" value="ECO:0007669"/>
    <property type="project" value="UniProtKB-KW"/>
</dbReference>
<dbReference type="GO" id="GO:0006508">
    <property type="term" value="P:proteolysis"/>
    <property type="evidence" value="ECO:0007669"/>
    <property type="project" value="UniProtKB-KW"/>
</dbReference>
<dbReference type="InterPro" id="IPR038765">
    <property type="entry name" value="Papain-like_cys_pep_sf"/>
</dbReference>
<evidence type="ECO:0000313" key="8">
    <source>
        <dbReference type="Proteomes" id="UP000008467"/>
    </source>
</evidence>
<keyword evidence="5" id="KW-0732">Signal</keyword>
<dbReference type="Pfam" id="PF00877">
    <property type="entry name" value="NLPC_P60"/>
    <property type="match status" value="1"/>
</dbReference>
<dbReference type="Gene3D" id="3.90.1720.10">
    <property type="entry name" value="endopeptidase domain like (from Nostoc punctiforme)"/>
    <property type="match status" value="1"/>
</dbReference>
<dbReference type="InterPro" id="IPR003646">
    <property type="entry name" value="SH3-like_bac-type"/>
</dbReference>
<dbReference type="InterPro" id="IPR051202">
    <property type="entry name" value="Peptidase_C40"/>
</dbReference>
<gene>
    <name evidence="7" type="ordered locus">Clole_2964</name>
</gene>
<feature type="domain" description="NlpC/P60" evidence="6">
    <location>
        <begin position="151"/>
        <end position="272"/>
    </location>
</feature>
<reference evidence="7 8" key="1">
    <citation type="journal article" date="2011" name="J. Bacteriol.">
        <title>Complete genome sequence of the cellulose-degrading bacterium Cellulosilyticum lentocellum.</title>
        <authorList>
            <consortium name="US DOE Joint Genome Institute"/>
            <person name="Miller D.A."/>
            <person name="Suen G."/>
            <person name="Bruce D."/>
            <person name="Copeland A."/>
            <person name="Cheng J.F."/>
            <person name="Detter C."/>
            <person name="Goodwin L.A."/>
            <person name="Han C.S."/>
            <person name="Hauser L.J."/>
            <person name="Land M.L."/>
            <person name="Lapidus A."/>
            <person name="Lucas S."/>
            <person name="Meincke L."/>
            <person name="Pitluck S."/>
            <person name="Tapia R."/>
            <person name="Teshima H."/>
            <person name="Woyke T."/>
            <person name="Fox B.G."/>
            <person name="Angert E.R."/>
            <person name="Currie C.R."/>
        </authorList>
    </citation>
    <scope>NUCLEOTIDE SEQUENCE [LARGE SCALE GENOMIC DNA]</scope>
    <source>
        <strain evidence="8">ATCC 49066 / DSM 5427 / NCIMB 11756 / RHM5</strain>
    </source>
</reference>
<dbReference type="STRING" id="642492.Clole_2964"/>
<keyword evidence="2" id="KW-0645">Protease</keyword>
<dbReference type="AlphaFoldDB" id="F2JML0"/>
<evidence type="ECO:0000256" key="2">
    <source>
        <dbReference type="ARBA" id="ARBA00022670"/>
    </source>
</evidence>
<evidence type="ECO:0000256" key="1">
    <source>
        <dbReference type="ARBA" id="ARBA00007074"/>
    </source>
</evidence>
<keyword evidence="4" id="KW-0788">Thiol protease</keyword>
<dbReference type="Gene3D" id="2.30.30.40">
    <property type="entry name" value="SH3 Domains"/>
    <property type="match status" value="1"/>
</dbReference>
<feature type="chain" id="PRO_5003284254" evidence="5">
    <location>
        <begin position="23"/>
        <end position="272"/>
    </location>
</feature>
<sequence length="272" mass="29692">MKYHKLIMVGILVAGITTQTQAAVYGSLKQDVQVNTEAGEQLVKAAGQGVSILEVDEHNYLINIQGNTNQYVSKNLVEIAGVITTTLSDETKLREEPTGEGALLTYLKANTMVMVLEKQNEFYKVKVDDSVGYIYKGQLNTDGLDAVPSKSSLGEEIVDYAKGYLGGRYVYGGNNLETGVDCSGFTSQIMKRFGISLERSSRSQYSSNGYRISESELQPGDLVFYGNDGYINHVAIYAGNGQIIHASDESTGIRMSSLYYGKPLIGCKRVVD</sequence>
<dbReference type="eggNOG" id="COG0791">
    <property type="taxonomic scope" value="Bacteria"/>
</dbReference>
<evidence type="ECO:0000256" key="4">
    <source>
        <dbReference type="ARBA" id="ARBA00022807"/>
    </source>
</evidence>
<evidence type="ECO:0000256" key="5">
    <source>
        <dbReference type="SAM" id="SignalP"/>
    </source>
</evidence>
<evidence type="ECO:0000313" key="7">
    <source>
        <dbReference type="EMBL" id="ADZ84661.1"/>
    </source>
</evidence>
<evidence type="ECO:0000259" key="6">
    <source>
        <dbReference type="PROSITE" id="PS51935"/>
    </source>
</evidence>
<dbReference type="EMBL" id="CP002582">
    <property type="protein sequence ID" value="ADZ84661.1"/>
    <property type="molecule type" value="Genomic_DNA"/>
</dbReference>
<dbReference type="HOGENOM" id="CLU_016043_13_4_9"/>
<dbReference type="KEGG" id="cle:Clole_2964"/>
<proteinExistence type="inferred from homology"/>
<feature type="signal peptide" evidence="5">
    <location>
        <begin position="1"/>
        <end position="22"/>
    </location>
</feature>
<comment type="similarity">
    <text evidence="1">Belongs to the peptidase C40 family.</text>
</comment>